<dbReference type="InterPro" id="IPR002104">
    <property type="entry name" value="Integrase_catalytic"/>
</dbReference>
<organism evidence="3">
    <name type="scientific">marine sediment metagenome</name>
    <dbReference type="NCBI Taxonomy" id="412755"/>
    <lineage>
        <taxon>unclassified sequences</taxon>
        <taxon>metagenomes</taxon>
        <taxon>ecological metagenomes</taxon>
    </lineage>
</organism>
<accession>X1KVP0</accession>
<dbReference type="EMBL" id="BARU01048201">
    <property type="protein sequence ID" value="GAH94234.1"/>
    <property type="molecule type" value="Genomic_DNA"/>
</dbReference>
<comment type="caution">
    <text evidence="3">The sequence shown here is derived from an EMBL/GenBank/DDBJ whole genome shotgun (WGS) entry which is preliminary data.</text>
</comment>
<dbReference type="Gene3D" id="1.10.443.10">
    <property type="entry name" value="Intergrase catalytic core"/>
    <property type="match status" value="1"/>
</dbReference>
<dbReference type="GO" id="GO:0006310">
    <property type="term" value="P:DNA recombination"/>
    <property type="evidence" value="ECO:0007669"/>
    <property type="project" value="UniProtKB-KW"/>
</dbReference>
<protein>
    <recommendedName>
        <fullName evidence="2">Tyr recombinase domain-containing protein</fullName>
    </recommendedName>
</protein>
<reference evidence="3" key="1">
    <citation type="journal article" date="2014" name="Front. Microbiol.">
        <title>High frequency of phylogenetically diverse reductive dehalogenase-homologous genes in deep subseafloor sedimentary metagenomes.</title>
        <authorList>
            <person name="Kawai M."/>
            <person name="Futagami T."/>
            <person name="Toyoda A."/>
            <person name="Takaki Y."/>
            <person name="Nishi S."/>
            <person name="Hori S."/>
            <person name="Arai W."/>
            <person name="Tsubouchi T."/>
            <person name="Morono Y."/>
            <person name="Uchiyama I."/>
            <person name="Ito T."/>
            <person name="Fujiyama A."/>
            <person name="Inagaki F."/>
            <person name="Takami H."/>
        </authorList>
    </citation>
    <scope>NUCLEOTIDE SEQUENCE</scope>
    <source>
        <strain evidence="3">Expedition CK06-06</strain>
    </source>
</reference>
<dbReference type="PROSITE" id="PS51898">
    <property type="entry name" value="TYR_RECOMBINASE"/>
    <property type="match status" value="1"/>
</dbReference>
<dbReference type="SUPFAM" id="SSF56349">
    <property type="entry name" value="DNA breaking-rejoining enzymes"/>
    <property type="match status" value="1"/>
</dbReference>
<dbReference type="InterPro" id="IPR011010">
    <property type="entry name" value="DNA_brk_join_enz"/>
</dbReference>
<evidence type="ECO:0000256" key="1">
    <source>
        <dbReference type="ARBA" id="ARBA00023172"/>
    </source>
</evidence>
<dbReference type="GO" id="GO:0015074">
    <property type="term" value="P:DNA integration"/>
    <property type="evidence" value="ECO:0007669"/>
    <property type="project" value="InterPro"/>
</dbReference>
<dbReference type="InterPro" id="IPR013762">
    <property type="entry name" value="Integrase-like_cat_sf"/>
</dbReference>
<dbReference type="AlphaFoldDB" id="X1KVP0"/>
<dbReference type="Pfam" id="PF00589">
    <property type="entry name" value="Phage_integrase"/>
    <property type="match status" value="1"/>
</dbReference>
<sequence>KSPEKSKKNKPLTRVRAWQLINEWCREVGIEERMGTHTLRKTLGYQMRKKGIAIEVIQAILGHSNPKVPSRYIGISDDELEEV</sequence>
<feature type="domain" description="Tyr recombinase" evidence="2">
    <location>
        <begin position="1"/>
        <end position="83"/>
    </location>
</feature>
<keyword evidence="1" id="KW-0233">DNA recombination</keyword>
<evidence type="ECO:0000313" key="3">
    <source>
        <dbReference type="EMBL" id="GAH94234.1"/>
    </source>
</evidence>
<feature type="non-terminal residue" evidence="3">
    <location>
        <position position="1"/>
    </location>
</feature>
<proteinExistence type="predicted"/>
<gene>
    <name evidence="3" type="ORF">S03H2_71776</name>
</gene>
<evidence type="ECO:0000259" key="2">
    <source>
        <dbReference type="PROSITE" id="PS51898"/>
    </source>
</evidence>
<dbReference type="GO" id="GO:0003677">
    <property type="term" value="F:DNA binding"/>
    <property type="evidence" value="ECO:0007669"/>
    <property type="project" value="InterPro"/>
</dbReference>
<name>X1KVP0_9ZZZZ</name>
<feature type="non-terminal residue" evidence="3">
    <location>
        <position position="83"/>
    </location>
</feature>